<feature type="region of interest" description="Disordered" evidence="1">
    <location>
        <begin position="186"/>
        <end position="205"/>
    </location>
</feature>
<proteinExistence type="predicted"/>
<reference evidence="2 3" key="1">
    <citation type="journal article" date="2014" name="Mol. Plant">
        <title>Chromosome Scale Genome Assembly and Transcriptome Profiling of Nannochloropsis gaditana in Nitrogen Depletion.</title>
        <authorList>
            <person name="Corteggiani Carpinelli E."/>
            <person name="Telatin A."/>
            <person name="Vitulo N."/>
            <person name="Forcato C."/>
            <person name="D'Angelo M."/>
            <person name="Schiavon R."/>
            <person name="Vezzi A."/>
            <person name="Giacometti G.M."/>
            <person name="Morosinotto T."/>
            <person name="Valle G."/>
        </authorList>
    </citation>
    <scope>NUCLEOTIDE SEQUENCE [LARGE SCALE GENOMIC DNA]</scope>
    <source>
        <strain evidence="2 3">B-31</strain>
    </source>
</reference>
<evidence type="ECO:0000256" key="1">
    <source>
        <dbReference type="SAM" id="MobiDB-lite"/>
    </source>
</evidence>
<accession>W7U8E6</accession>
<dbReference type="PANTHER" id="PTHR15924">
    <property type="entry name" value="CLE"/>
    <property type="match status" value="1"/>
</dbReference>
<name>W7U8E6_9STRA</name>
<sequence>MTLSTGGRQRRSAFNTAAGMALSTRKPNEACIFRLLDALEYPALSTFSLDDPNQVCKAVWYIEDRKIRLYDIEDRKPLRTPGQEWSPALQKYLVDVQCPHSFEGKWNAVSETARVRVLHWLFVKALAFHYSDMSADAMKMDVAAGTAASIEANSSGTPMEVEAECAARGEHIPVDFDERVRALSSRLGLPTPSPSSPNHPTPDPSSLLKTLQGILSIIQLRLSPNAEVATKDGAVARLDIDDFPLSYTTHDPLVDRAARALTMLYVADLRELQTDINDILVSAQEFTANPYVACLEGGRGGAWG</sequence>
<protein>
    <submittedName>
        <fullName evidence="2">Uncharacterized protein</fullName>
    </submittedName>
</protein>
<keyword evidence="3" id="KW-1185">Reference proteome</keyword>
<dbReference type="AlphaFoldDB" id="W7U8E6"/>
<evidence type="ECO:0000313" key="2">
    <source>
        <dbReference type="EMBL" id="EWM29081.1"/>
    </source>
</evidence>
<evidence type="ECO:0000313" key="3">
    <source>
        <dbReference type="Proteomes" id="UP000019335"/>
    </source>
</evidence>
<feature type="compositionally biased region" description="Pro residues" evidence="1">
    <location>
        <begin position="191"/>
        <end position="203"/>
    </location>
</feature>
<dbReference type="Proteomes" id="UP000019335">
    <property type="component" value="Chromosome 3"/>
</dbReference>
<dbReference type="Pfam" id="PF10036">
    <property type="entry name" value="RLL"/>
    <property type="match status" value="1"/>
</dbReference>
<dbReference type="EMBL" id="AZIL01000178">
    <property type="protein sequence ID" value="EWM29081.1"/>
    <property type="molecule type" value="Genomic_DNA"/>
</dbReference>
<comment type="caution">
    <text evidence="2">The sequence shown here is derived from an EMBL/GenBank/DDBJ whole genome shotgun (WGS) entry which is preliminary data.</text>
</comment>
<dbReference type="InterPro" id="IPR019265">
    <property type="entry name" value="RTRAF"/>
</dbReference>
<gene>
    <name evidence="2" type="ORF">Naga_100024g15</name>
</gene>
<dbReference type="OrthoDB" id="514167at2759"/>
<organism evidence="2 3">
    <name type="scientific">Nannochloropsis gaditana</name>
    <dbReference type="NCBI Taxonomy" id="72520"/>
    <lineage>
        <taxon>Eukaryota</taxon>
        <taxon>Sar</taxon>
        <taxon>Stramenopiles</taxon>
        <taxon>Ochrophyta</taxon>
        <taxon>Eustigmatophyceae</taxon>
        <taxon>Eustigmatales</taxon>
        <taxon>Monodopsidaceae</taxon>
        <taxon>Nannochloropsis</taxon>
    </lineage>
</organism>